<comment type="similarity">
    <text evidence="8">Belongs to the TonB-dependent receptor family.</text>
</comment>
<dbReference type="Gene3D" id="2.40.170.20">
    <property type="entry name" value="TonB-dependent receptor, beta-barrel domain"/>
    <property type="match status" value="1"/>
</dbReference>
<organism evidence="11 12">
    <name type="scientific">Geojedonia litorea</name>
    <dbReference type="NCBI Taxonomy" id="1268269"/>
    <lineage>
        <taxon>Bacteria</taxon>
        <taxon>Pseudomonadati</taxon>
        <taxon>Bacteroidota</taxon>
        <taxon>Flavobacteriia</taxon>
        <taxon>Flavobacteriales</taxon>
        <taxon>Flavobacteriaceae</taxon>
        <taxon>Geojedonia</taxon>
    </lineage>
</organism>
<name>A0ABV9N5L6_9FLAO</name>
<proteinExistence type="inferred from homology"/>
<evidence type="ECO:0000259" key="10">
    <source>
        <dbReference type="Pfam" id="PF07715"/>
    </source>
</evidence>
<evidence type="ECO:0000256" key="6">
    <source>
        <dbReference type="ARBA" id="ARBA00023136"/>
    </source>
</evidence>
<evidence type="ECO:0000313" key="12">
    <source>
        <dbReference type="Proteomes" id="UP001595953"/>
    </source>
</evidence>
<dbReference type="PANTHER" id="PTHR30069">
    <property type="entry name" value="TONB-DEPENDENT OUTER MEMBRANE RECEPTOR"/>
    <property type="match status" value="1"/>
</dbReference>
<keyword evidence="7 8" id="KW-0998">Cell outer membrane</keyword>
<dbReference type="Pfam" id="PF13715">
    <property type="entry name" value="CarbopepD_reg_2"/>
    <property type="match status" value="1"/>
</dbReference>
<feature type="chain" id="PRO_5045141815" evidence="9">
    <location>
        <begin position="23"/>
        <end position="1035"/>
    </location>
</feature>
<keyword evidence="5 9" id="KW-0732">Signal</keyword>
<evidence type="ECO:0000256" key="8">
    <source>
        <dbReference type="PROSITE-ProRule" id="PRU01360"/>
    </source>
</evidence>
<dbReference type="InterPro" id="IPR039426">
    <property type="entry name" value="TonB-dep_rcpt-like"/>
</dbReference>
<evidence type="ECO:0000313" key="11">
    <source>
        <dbReference type="EMBL" id="MFC4722288.1"/>
    </source>
</evidence>
<keyword evidence="3 8" id="KW-1134">Transmembrane beta strand</keyword>
<dbReference type="RefSeq" id="WP_387962673.1">
    <property type="nucleotide sequence ID" value="NZ_JBHSGP010000014.1"/>
</dbReference>
<evidence type="ECO:0000256" key="5">
    <source>
        <dbReference type="ARBA" id="ARBA00022729"/>
    </source>
</evidence>
<dbReference type="Gene3D" id="2.60.40.1120">
    <property type="entry name" value="Carboxypeptidase-like, regulatory domain"/>
    <property type="match status" value="1"/>
</dbReference>
<accession>A0ABV9N5L6</accession>
<dbReference type="EMBL" id="JBHSGP010000014">
    <property type="protein sequence ID" value="MFC4722288.1"/>
    <property type="molecule type" value="Genomic_DNA"/>
</dbReference>
<evidence type="ECO:0000256" key="4">
    <source>
        <dbReference type="ARBA" id="ARBA00022692"/>
    </source>
</evidence>
<evidence type="ECO:0000256" key="2">
    <source>
        <dbReference type="ARBA" id="ARBA00022448"/>
    </source>
</evidence>
<gene>
    <name evidence="11" type="ORF">ACFO5O_08145</name>
</gene>
<dbReference type="NCBIfam" id="TIGR04056">
    <property type="entry name" value="OMP_RagA_SusC"/>
    <property type="match status" value="1"/>
</dbReference>
<keyword evidence="6 8" id="KW-0472">Membrane</keyword>
<sequence length="1035" mass="113861">MKLKLTWLMTLSMAFVMQFSFAQEKTITGTITSVSDGLPLPGVNVIVKGTSRGVQSDFDGKYSINVSVGETLVFSFLSMKPTEVIVGASNTINVAMQEDVAALDEVVITAQGIKREAKALGYAVTTIKSESIERKPETDVAKILTGKIAGVEVNTGGGFLGTATSVIIRSKNSISGNNQPLYIVDGAPISGDRSFDLDPNNIASASVLKGLAASTLYGQDGRNGVIVITTKTGSGANVDKKFEVQVSSTTAFLEVSNLPKFQNIYGQGADNAINTTFFGNWGAKFNGQIVPHHLDIPAYAESFPQFQGATVEYRAIKDNVADFFNTGIGQITSVLMSKNFDEDSGVSFSFGHTDQQGYIPENGIRRYNLDFGGRTKLSNKFSLNTSVRYNNTFTKRPTRNFFTLLTWIPRNLDIHNLPFEDPNDGSSVYYRTTITNPKWQQKYTAFNEANDRIFIKAGLDYDFSDRIKASYLYSLDHSSTLNNDYQNKGGADNILGFLQTFDRTTRVTNHRFSISASNYNLTEDISLNAVIGGEAKNVVTDFLGMFSTDQVVFDFKRHSNFRANSPIEGGAEINTIGVYGQLEMAFKNYAYLTLSGRNDWGSTVEDENKSLFYPSVSLSLIPTSMFEELKGANNNYLKVRGSYGTSANFPSPYLTRPILNASANAYINPFTGNLVSTNSLSTFLPNPDIKPELLKEYEIGVEGRLLNNFLDFDISAYKRIVEDQILSSSLANSTGFSSTIINAGRIDTEGLEIGLGINPFISTTEGGFNWSMNNQFTMYETTVVEIPVDRVDIASGINYAIEGEPYGVFRGTYAVKDDLGNLLINPSTGKIIFSDDVGLEDKIIGDPNEDWRWTNINSFSYKGFSLNIQWEYIHGGDIYSVTASNLLRRGVTVDTQDREGTYIIPGVLGDPNTGEPLSDGNGDRIQNNIQIGANDLYFINLQDVDENIVYDASILRLRDVSLSYSLSKKDLERTPFGNITFTLSGNNLWYKTPNIPEGLRLDPEVLSSGVGNGKGLDFQNDPSYTQYSFGVKLTF</sequence>
<feature type="domain" description="TonB-dependent receptor plug" evidence="10">
    <location>
        <begin position="120"/>
        <end position="225"/>
    </location>
</feature>
<dbReference type="InterPro" id="IPR036942">
    <property type="entry name" value="Beta-barrel_TonB_sf"/>
</dbReference>
<evidence type="ECO:0000256" key="7">
    <source>
        <dbReference type="ARBA" id="ARBA00023237"/>
    </source>
</evidence>
<protein>
    <submittedName>
        <fullName evidence="11">SusC/RagA family TonB-linked outer membrane protein</fullName>
    </submittedName>
</protein>
<dbReference type="PROSITE" id="PS52016">
    <property type="entry name" value="TONB_DEPENDENT_REC_3"/>
    <property type="match status" value="1"/>
</dbReference>
<keyword evidence="2 8" id="KW-0813">Transport</keyword>
<dbReference type="InterPro" id="IPR008969">
    <property type="entry name" value="CarboxyPept-like_regulatory"/>
</dbReference>
<dbReference type="SUPFAM" id="SSF49464">
    <property type="entry name" value="Carboxypeptidase regulatory domain-like"/>
    <property type="match status" value="1"/>
</dbReference>
<dbReference type="Gene3D" id="2.170.130.10">
    <property type="entry name" value="TonB-dependent receptor, plug domain"/>
    <property type="match status" value="1"/>
</dbReference>
<dbReference type="SUPFAM" id="SSF56935">
    <property type="entry name" value="Porins"/>
    <property type="match status" value="1"/>
</dbReference>
<dbReference type="PANTHER" id="PTHR30069:SF29">
    <property type="entry name" value="HEMOGLOBIN AND HEMOGLOBIN-HAPTOGLOBIN-BINDING PROTEIN 1-RELATED"/>
    <property type="match status" value="1"/>
</dbReference>
<evidence type="ECO:0000256" key="1">
    <source>
        <dbReference type="ARBA" id="ARBA00004571"/>
    </source>
</evidence>
<feature type="signal peptide" evidence="9">
    <location>
        <begin position="1"/>
        <end position="22"/>
    </location>
</feature>
<dbReference type="Pfam" id="PF07715">
    <property type="entry name" value="Plug"/>
    <property type="match status" value="1"/>
</dbReference>
<dbReference type="InterPro" id="IPR012910">
    <property type="entry name" value="Plug_dom"/>
</dbReference>
<dbReference type="InterPro" id="IPR037066">
    <property type="entry name" value="Plug_dom_sf"/>
</dbReference>
<keyword evidence="4 8" id="KW-0812">Transmembrane</keyword>
<comment type="subcellular location">
    <subcellularLocation>
        <location evidence="1 8">Cell outer membrane</location>
        <topology evidence="1 8">Multi-pass membrane protein</topology>
    </subcellularLocation>
</comment>
<keyword evidence="12" id="KW-1185">Reference proteome</keyword>
<evidence type="ECO:0000256" key="9">
    <source>
        <dbReference type="SAM" id="SignalP"/>
    </source>
</evidence>
<dbReference type="InterPro" id="IPR023996">
    <property type="entry name" value="TonB-dep_OMP_SusC/RagA"/>
</dbReference>
<reference evidence="12" key="1">
    <citation type="journal article" date="2019" name="Int. J. Syst. Evol. Microbiol.">
        <title>The Global Catalogue of Microorganisms (GCM) 10K type strain sequencing project: providing services to taxonomists for standard genome sequencing and annotation.</title>
        <authorList>
            <consortium name="The Broad Institute Genomics Platform"/>
            <consortium name="The Broad Institute Genome Sequencing Center for Infectious Disease"/>
            <person name="Wu L."/>
            <person name="Ma J."/>
        </authorList>
    </citation>
    <scope>NUCLEOTIDE SEQUENCE [LARGE SCALE GENOMIC DNA]</scope>
    <source>
        <strain evidence="12">CCUG 63682</strain>
    </source>
</reference>
<comment type="caution">
    <text evidence="11">The sequence shown here is derived from an EMBL/GenBank/DDBJ whole genome shotgun (WGS) entry which is preliminary data.</text>
</comment>
<dbReference type="Proteomes" id="UP001595953">
    <property type="component" value="Unassembled WGS sequence"/>
</dbReference>
<evidence type="ECO:0000256" key="3">
    <source>
        <dbReference type="ARBA" id="ARBA00022452"/>
    </source>
</evidence>